<dbReference type="AlphaFoldDB" id="A0A8T2VGQ4"/>
<sequence length="79" mass="9203">MFIRETVETFFNFSKMVILHKVDIFFSHSHTCNNDTISANGFTLLAEVDPFFLDASCKTLKLMKSGIYYWELLKLWLGS</sequence>
<dbReference type="Proteomes" id="UP000825935">
    <property type="component" value="Chromosome 2"/>
</dbReference>
<keyword evidence="2" id="KW-1185">Reference proteome</keyword>
<proteinExistence type="predicted"/>
<dbReference type="EMBL" id="CM035407">
    <property type="protein sequence ID" value="KAH7444873.1"/>
    <property type="molecule type" value="Genomic_DNA"/>
</dbReference>
<protein>
    <submittedName>
        <fullName evidence="1">Uncharacterized protein</fullName>
    </submittedName>
</protein>
<gene>
    <name evidence="1" type="ORF">KP509_02G095000</name>
</gene>
<accession>A0A8T2VGQ4</accession>
<evidence type="ECO:0000313" key="2">
    <source>
        <dbReference type="Proteomes" id="UP000825935"/>
    </source>
</evidence>
<comment type="caution">
    <text evidence="1">The sequence shown here is derived from an EMBL/GenBank/DDBJ whole genome shotgun (WGS) entry which is preliminary data.</text>
</comment>
<name>A0A8T2VGQ4_CERRI</name>
<organism evidence="1 2">
    <name type="scientific">Ceratopteris richardii</name>
    <name type="common">Triangle waterfern</name>
    <dbReference type="NCBI Taxonomy" id="49495"/>
    <lineage>
        <taxon>Eukaryota</taxon>
        <taxon>Viridiplantae</taxon>
        <taxon>Streptophyta</taxon>
        <taxon>Embryophyta</taxon>
        <taxon>Tracheophyta</taxon>
        <taxon>Polypodiopsida</taxon>
        <taxon>Polypodiidae</taxon>
        <taxon>Polypodiales</taxon>
        <taxon>Pteridineae</taxon>
        <taxon>Pteridaceae</taxon>
        <taxon>Parkerioideae</taxon>
        <taxon>Ceratopteris</taxon>
    </lineage>
</organism>
<evidence type="ECO:0000313" key="1">
    <source>
        <dbReference type="EMBL" id="KAH7444873.1"/>
    </source>
</evidence>
<reference evidence="1" key="1">
    <citation type="submission" date="2021-08" db="EMBL/GenBank/DDBJ databases">
        <title>WGS assembly of Ceratopteris richardii.</title>
        <authorList>
            <person name="Marchant D.B."/>
            <person name="Chen G."/>
            <person name="Jenkins J."/>
            <person name="Shu S."/>
            <person name="Leebens-Mack J."/>
            <person name="Grimwood J."/>
            <person name="Schmutz J."/>
            <person name="Soltis P."/>
            <person name="Soltis D."/>
            <person name="Chen Z.-H."/>
        </authorList>
    </citation>
    <scope>NUCLEOTIDE SEQUENCE</scope>
    <source>
        <strain evidence="1">Whitten #5841</strain>
        <tissue evidence="1">Leaf</tissue>
    </source>
</reference>